<dbReference type="Gene3D" id="2.60.40.10">
    <property type="entry name" value="Immunoglobulins"/>
    <property type="match status" value="1"/>
</dbReference>
<dbReference type="Pfam" id="PF09136">
    <property type="entry name" value="Glucodextran_B"/>
    <property type="match status" value="1"/>
</dbReference>
<evidence type="ECO:0000313" key="3">
    <source>
        <dbReference type="Proteomes" id="UP000034301"/>
    </source>
</evidence>
<gene>
    <name evidence="2" type="ORF">UT78_C0005G0061</name>
</gene>
<reference evidence="2 3" key="1">
    <citation type="journal article" date="2015" name="Nature">
        <title>rRNA introns, odd ribosomes, and small enigmatic genomes across a large radiation of phyla.</title>
        <authorList>
            <person name="Brown C.T."/>
            <person name="Hug L.A."/>
            <person name="Thomas B.C."/>
            <person name="Sharon I."/>
            <person name="Castelle C.J."/>
            <person name="Singh A."/>
            <person name="Wilkins M.J."/>
            <person name="Williams K.H."/>
            <person name="Banfield J.F."/>
        </authorList>
    </citation>
    <scope>NUCLEOTIDE SEQUENCE [LARGE SCALE GENOMIC DNA]</scope>
</reference>
<keyword evidence="1" id="KW-0812">Transmembrane</keyword>
<accession>A0A0G0TZG6</accession>
<dbReference type="Proteomes" id="UP000034301">
    <property type="component" value="Unassembled WGS sequence"/>
</dbReference>
<protein>
    <submittedName>
        <fullName evidence="2">Uncharacterized protein</fullName>
    </submittedName>
</protein>
<feature type="transmembrane region" description="Helical" evidence="1">
    <location>
        <begin position="7"/>
        <end position="27"/>
    </location>
</feature>
<keyword evidence="1" id="KW-0472">Membrane</keyword>
<keyword evidence="1" id="KW-1133">Transmembrane helix</keyword>
<dbReference type="EMBL" id="LBYC01000005">
    <property type="protein sequence ID" value="KKR43337.1"/>
    <property type="molecule type" value="Genomic_DNA"/>
</dbReference>
<evidence type="ECO:0000256" key="1">
    <source>
        <dbReference type="SAM" id="Phobius"/>
    </source>
</evidence>
<proteinExistence type="predicted"/>
<evidence type="ECO:0000313" key="2">
    <source>
        <dbReference type="EMBL" id="KKR43337.1"/>
    </source>
</evidence>
<organism evidence="2 3">
    <name type="scientific">Candidatus Nomurabacteria bacterium GW2011_GWF2_40_12</name>
    <dbReference type="NCBI Taxonomy" id="1618776"/>
    <lineage>
        <taxon>Bacteria</taxon>
        <taxon>Candidatus Nomuraibacteriota</taxon>
    </lineage>
</organism>
<dbReference type="InterPro" id="IPR013783">
    <property type="entry name" value="Ig-like_fold"/>
</dbReference>
<name>A0A0G0TZG6_9BACT</name>
<sequence>MNQDIKKIIKIAGFSVFFILIIIYAIFISKDLIFGIKITEVNLSDGAVFTDNIVKLTGNARNAIKLTLNGREISIDQEGNFNETIALLPGYNIVTIKAQDKFGYMDEKNFRLIGGSAEEAEL</sequence>
<comment type="caution">
    <text evidence="2">The sequence shown here is derived from an EMBL/GenBank/DDBJ whole genome shotgun (WGS) entry which is preliminary data.</text>
</comment>
<dbReference type="AlphaFoldDB" id="A0A0G0TZG6"/>